<evidence type="ECO:0000313" key="10">
    <source>
        <dbReference type="Proteomes" id="UP000253472"/>
    </source>
</evidence>
<feature type="domain" description="RNA polymerase III subunit Rpc25" evidence="8">
    <location>
        <begin position="83"/>
        <end position="196"/>
    </location>
</feature>
<dbReference type="Pfam" id="PF03876">
    <property type="entry name" value="SHS2_Rpb7-N"/>
    <property type="match status" value="1"/>
</dbReference>
<dbReference type="GO" id="GO:0005666">
    <property type="term" value="C:RNA polymerase III complex"/>
    <property type="evidence" value="ECO:0007669"/>
    <property type="project" value="TreeGrafter"/>
</dbReference>
<dbReference type="PANTHER" id="PTHR12709">
    <property type="entry name" value="DNA-DIRECTED RNA POLYMERASE II, III"/>
    <property type="match status" value="1"/>
</dbReference>
<sequence length="197" mass="22900">MFILSEISDLIRIPPSSFNADIRVALTDELHKKYSNRIIPNLGLAISVWDLLDIKDGLLKPGDGGSYVQAQFRALVWKPFRGEILTGWVTECTAKGIKVRLEFFDEIWIPKEFLFENCRFSELELAWIYSLDENELFIDINEKIRFRVEEEIFYNVKPKVSNDDDEDEEEKAKNTLPPYSITASCQDYGMGCVSWWD</sequence>
<evidence type="ECO:0000313" key="9">
    <source>
        <dbReference type="EMBL" id="RCK56330.1"/>
    </source>
</evidence>
<evidence type="ECO:0000256" key="1">
    <source>
        <dbReference type="ARBA" id="ARBA00004123"/>
    </source>
</evidence>
<keyword evidence="3 6" id="KW-0240">DNA-directed RNA polymerase</keyword>
<comment type="similarity">
    <text evidence="2">Belongs to the eukaryotic RPB7/RPC8 RNA polymerase subunit family.</text>
</comment>
<evidence type="ECO:0000256" key="3">
    <source>
        <dbReference type="ARBA" id="ARBA00022478"/>
    </source>
</evidence>
<evidence type="ECO:0000256" key="4">
    <source>
        <dbReference type="ARBA" id="ARBA00023163"/>
    </source>
</evidence>
<dbReference type="FunFam" id="2.40.50.140:FF:000221">
    <property type="entry name" value="DNA-directed RNA polymerase III subunit"/>
    <property type="match status" value="1"/>
</dbReference>
<accession>A0A367XSW5</accession>
<protein>
    <recommendedName>
        <fullName evidence="6">DNA-directed RNA polymerase subunit</fullName>
    </recommendedName>
</protein>
<dbReference type="EMBL" id="QLNQ01000029">
    <property type="protein sequence ID" value="RCK56330.1"/>
    <property type="molecule type" value="Genomic_DNA"/>
</dbReference>
<reference evidence="9 10" key="1">
    <citation type="submission" date="2018-06" db="EMBL/GenBank/DDBJ databases">
        <title>Whole genome sequencing of Candida tropicalis (genome annotated by CSBL at Korea University).</title>
        <authorList>
            <person name="Ahn J."/>
        </authorList>
    </citation>
    <scope>NUCLEOTIDE SEQUENCE [LARGE SCALE GENOMIC DNA]</scope>
    <source>
        <strain evidence="9 10">ATCC 20962</strain>
    </source>
</reference>
<dbReference type="InterPro" id="IPR013238">
    <property type="entry name" value="RNA_pol_III_Rbc25"/>
</dbReference>
<organism evidence="9 10">
    <name type="scientific">Candida viswanathii</name>
    <dbReference type="NCBI Taxonomy" id="5486"/>
    <lineage>
        <taxon>Eukaryota</taxon>
        <taxon>Fungi</taxon>
        <taxon>Dikarya</taxon>
        <taxon>Ascomycota</taxon>
        <taxon>Saccharomycotina</taxon>
        <taxon>Pichiomycetes</taxon>
        <taxon>Debaryomycetaceae</taxon>
        <taxon>Candida/Lodderomyces clade</taxon>
        <taxon>Candida</taxon>
    </lineage>
</organism>
<dbReference type="InterPro" id="IPR012340">
    <property type="entry name" value="NA-bd_OB-fold"/>
</dbReference>
<evidence type="ECO:0000256" key="6">
    <source>
        <dbReference type="RuleBase" id="RU369086"/>
    </source>
</evidence>
<evidence type="ECO:0000259" key="8">
    <source>
        <dbReference type="Pfam" id="PF08292"/>
    </source>
</evidence>
<dbReference type="InterPro" id="IPR045113">
    <property type="entry name" value="Rpb7-like"/>
</dbReference>
<dbReference type="Gene3D" id="2.40.50.140">
    <property type="entry name" value="Nucleic acid-binding proteins"/>
    <property type="match status" value="1"/>
</dbReference>
<dbReference type="GO" id="GO:0003677">
    <property type="term" value="F:DNA binding"/>
    <property type="evidence" value="ECO:0007669"/>
    <property type="project" value="InterPro"/>
</dbReference>
<dbReference type="AlphaFoldDB" id="A0A367XSW5"/>
<dbReference type="PANTHER" id="PTHR12709:SF1">
    <property type="entry name" value="DNA-DIRECTED RNA POLYMERASE III SUBUNIT RPC8"/>
    <property type="match status" value="1"/>
</dbReference>
<evidence type="ECO:0000259" key="7">
    <source>
        <dbReference type="Pfam" id="PF03876"/>
    </source>
</evidence>
<name>A0A367XSW5_9ASCO</name>
<comment type="function">
    <text evidence="6">DNA-dependent RNA polymerase which catalyzes the transcription of DNA into RNA using the four ribonucleoside triphosphates as substrates.</text>
</comment>
<evidence type="ECO:0000256" key="5">
    <source>
        <dbReference type="ARBA" id="ARBA00023242"/>
    </source>
</evidence>
<dbReference type="SUPFAM" id="SSF88798">
    <property type="entry name" value="N-terminal, heterodimerisation domain of RBP7 (RpoE)"/>
    <property type="match status" value="1"/>
</dbReference>
<dbReference type="GO" id="GO:0006384">
    <property type="term" value="P:transcription initiation at RNA polymerase III promoter"/>
    <property type="evidence" value="ECO:0007669"/>
    <property type="project" value="TreeGrafter"/>
</dbReference>
<dbReference type="Proteomes" id="UP000253472">
    <property type="component" value="Unassembled WGS sequence"/>
</dbReference>
<feature type="domain" description="RNA polymerase Rpb7-like N-terminal" evidence="7">
    <location>
        <begin position="8"/>
        <end position="64"/>
    </location>
</feature>
<keyword evidence="4 6" id="KW-0804">Transcription</keyword>
<keyword evidence="10" id="KW-1185">Reference proteome</keyword>
<dbReference type="OrthoDB" id="10256606at2759"/>
<dbReference type="STRING" id="5486.A0A367XSW5"/>
<dbReference type="CDD" id="cd04330">
    <property type="entry name" value="RNAP_III_Rpc25_N"/>
    <property type="match status" value="1"/>
</dbReference>
<evidence type="ECO:0000256" key="2">
    <source>
        <dbReference type="ARBA" id="ARBA00009307"/>
    </source>
</evidence>
<dbReference type="InterPro" id="IPR005576">
    <property type="entry name" value="Rpb7-like_N"/>
</dbReference>
<dbReference type="InterPro" id="IPR036898">
    <property type="entry name" value="RNA_pol_Rpb7-like_N_sf"/>
</dbReference>
<dbReference type="SUPFAM" id="SSF50249">
    <property type="entry name" value="Nucleic acid-binding proteins"/>
    <property type="match status" value="1"/>
</dbReference>
<gene>
    <name evidence="9" type="primary">RPC25_0</name>
    <name evidence="9" type="ORF">Cantr_05112</name>
</gene>
<dbReference type="Gene3D" id="3.30.1490.120">
    <property type="entry name" value="RNA polymerase Rpb7-like, N-terminal domain"/>
    <property type="match status" value="1"/>
</dbReference>
<dbReference type="InterPro" id="IPR004519">
    <property type="entry name" value="RNAP_E/RPC8"/>
</dbReference>
<proteinExistence type="inferred from homology"/>
<dbReference type="GO" id="GO:0003899">
    <property type="term" value="F:DNA-directed RNA polymerase activity"/>
    <property type="evidence" value="ECO:0007669"/>
    <property type="project" value="InterPro"/>
</dbReference>
<dbReference type="NCBIfam" id="TIGR00448">
    <property type="entry name" value="rpoE"/>
    <property type="match status" value="1"/>
</dbReference>
<dbReference type="Pfam" id="PF08292">
    <property type="entry name" value="RNA_pol_Rbc25"/>
    <property type="match status" value="1"/>
</dbReference>
<comment type="subcellular location">
    <subcellularLocation>
        <location evidence="1 6">Nucleus</location>
    </subcellularLocation>
</comment>
<comment type="caution">
    <text evidence="9">The sequence shown here is derived from an EMBL/GenBank/DDBJ whole genome shotgun (WGS) entry which is preliminary data.</text>
</comment>
<keyword evidence="5 6" id="KW-0539">Nucleus</keyword>